<dbReference type="PROSITE" id="PS51257">
    <property type="entry name" value="PROKAR_LIPOPROTEIN"/>
    <property type="match status" value="1"/>
</dbReference>
<comment type="caution">
    <text evidence="7">The sequence shown here is derived from an EMBL/GenBank/DDBJ whole genome shotgun (WGS) entry which is preliminary data.</text>
</comment>
<evidence type="ECO:0000256" key="4">
    <source>
        <dbReference type="ARBA" id="ARBA00023139"/>
    </source>
</evidence>
<evidence type="ECO:0000256" key="1">
    <source>
        <dbReference type="ARBA" id="ARBA00022475"/>
    </source>
</evidence>
<gene>
    <name evidence="7" type="ORF">EV191_102442</name>
</gene>
<dbReference type="InterPro" id="IPR050490">
    <property type="entry name" value="Bact_solute-bd_prot1"/>
</dbReference>
<dbReference type="AlphaFoldDB" id="A0A4R2QYC6"/>
<keyword evidence="8" id="KW-1185">Reference proteome</keyword>
<keyword evidence="4" id="KW-0564">Palmitate</keyword>
<dbReference type="InterPro" id="IPR006059">
    <property type="entry name" value="SBP"/>
</dbReference>
<dbReference type="Gene3D" id="3.40.190.10">
    <property type="entry name" value="Periplasmic binding protein-like II"/>
    <property type="match status" value="1"/>
</dbReference>
<keyword evidence="2 6" id="KW-0732">Signal</keyword>
<proteinExistence type="predicted"/>
<keyword evidence="1" id="KW-1003">Cell membrane</keyword>
<dbReference type="SUPFAM" id="SSF53850">
    <property type="entry name" value="Periplasmic binding protein-like II"/>
    <property type="match status" value="1"/>
</dbReference>
<dbReference type="PROSITE" id="PS51318">
    <property type="entry name" value="TAT"/>
    <property type="match status" value="1"/>
</dbReference>
<evidence type="ECO:0000256" key="6">
    <source>
        <dbReference type="SAM" id="SignalP"/>
    </source>
</evidence>
<dbReference type="PANTHER" id="PTHR43649">
    <property type="entry name" value="ARABINOSE-BINDING PROTEIN-RELATED"/>
    <property type="match status" value="1"/>
</dbReference>
<reference evidence="7 8" key="1">
    <citation type="submission" date="2019-03" db="EMBL/GenBank/DDBJ databases">
        <title>Genomic Encyclopedia of Type Strains, Phase IV (KMG-IV): sequencing the most valuable type-strain genomes for metagenomic binning, comparative biology and taxonomic classification.</title>
        <authorList>
            <person name="Goeker M."/>
        </authorList>
    </citation>
    <scope>NUCLEOTIDE SEQUENCE [LARGE SCALE GENOMIC DNA]</scope>
    <source>
        <strain evidence="7 8">DSM 45765</strain>
    </source>
</reference>
<evidence type="ECO:0000313" key="8">
    <source>
        <dbReference type="Proteomes" id="UP000294911"/>
    </source>
</evidence>
<protein>
    <submittedName>
        <fullName evidence="7">Carbohydrate ABC transporter substrate-binding protein (CUT1 family)</fullName>
    </submittedName>
</protein>
<evidence type="ECO:0000313" key="7">
    <source>
        <dbReference type="EMBL" id="TCP55230.1"/>
    </source>
</evidence>
<evidence type="ECO:0000256" key="3">
    <source>
        <dbReference type="ARBA" id="ARBA00023136"/>
    </source>
</evidence>
<dbReference type="PANTHER" id="PTHR43649:SF33">
    <property type="entry name" value="POLYGALACTURONAN_RHAMNOGALACTURONAN-BINDING PROTEIN YTCQ"/>
    <property type="match status" value="1"/>
</dbReference>
<organism evidence="7 8">
    <name type="scientific">Tamaricihabitans halophyticus</name>
    <dbReference type="NCBI Taxonomy" id="1262583"/>
    <lineage>
        <taxon>Bacteria</taxon>
        <taxon>Bacillati</taxon>
        <taxon>Actinomycetota</taxon>
        <taxon>Actinomycetes</taxon>
        <taxon>Pseudonocardiales</taxon>
        <taxon>Pseudonocardiaceae</taxon>
        <taxon>Tamaricihabitans</taxon>
    </lineage>
</organism>
<name>A0A4R2QYC6_9PSEU</name>
<keyword evidence="3" id="KW-0472">Membrane</keyword>
<dbReference type="Pfam" id="PF01547">
    <property type="entry name" value="SBP_bac_1"/>
    <property type="match status" value="1"/>
</dbReference>
<sequence>MSRPGASRISRRTVLRGIAASAAGAGIAAFASGCTGFATTGNSGLVFLSTQFRPVEEAERFRELLRTVYPAEVSYVTSEEGPFIGQVRTQHDANSVQFALLGGVHGDLAPLVDGYLAEADGLLGELGDLGIPPEYLDLAKLGTRRSWYVPWAQASYLLAADEDALGQLPPGVREDELSYDDLLDWAIAARRANGNRPRFGFPAGPAGLLHRFLQGYLYPSFTGGQITTFRSPEAVRAWEYLRELWANCVPSSTTYEMMQEALVAGEATIAWDHMARLVDAPRTQPGRWRLLPAPRGPRGLGYMAVVTGLGLPAQSNDRAGATDLIKALSTASAQVELLRANAFLPVVRAELPDDLEPALRMSAEAVDAQRAADDAILALPPVGLAEREGEVTKVFQDCFRSIVLGGANIRSTLDSQARVLQRLLDELRVPCWAPDPVTGARCEVA</sequence>
<dbReference type="Proteomes" id="UP000294911">
    <property type="component" value="Unassembled WGS sequence"/>
</dbReference>
<dbReference type="EMBL" id="SLXQ01000002">
    <property type="protein sequence ID" value="TCP55230.1"/>
    <property type="molecule type" value="Genomic_DNA"/>
</dbReference>
<keyword evidence="5" id="KW-0449">Lipoprotein</keyword>
<feature type="signal peptide" evidence="6">
    <location>
        <begin position="1"/>
        <end position="31"/>
    </location>
</feature>
<evidence type="ECO:0000256" key="2">
    <source>
        <dbReference type="ARBA" id="ARBA00022729"/>
    </source>
</evidence>
<feature type="chain" id="PRO_5020538000" evidence="6">
    <location>
        <begin position="32"/>
        <end position="445"/>
    </location>
</feature>
<evidence type="ECO:0000256" key="5">
    <source>
        <dbReference type="ARBA" id="ARBA00023288"/>
    </source>
</evidence>
<dbReference type="InterPro" id="IPR006311">
    <property type="entry name" value="TAT_signal"/>
</dbReference>
<accession>A0A4R2QYC6</accession>